<evidence type="ECO:0000313" key="7">
    <source>
        <dbReference type="Proteomes" id="UP000050863"/>
    </source>
</evidence>
<reference evidence="6 7" key="1">
    <citation type="submission" date="2014-03" db="EMBL/GenBank/DDBJ databases">
        <title>Bradyrhizobium valentinum sp. nov., isolated from effective nodules of Lupinus mariae-josephae, a lupine endemic of basic-lime soils in Eastern Spain.</title>
        <authorList>
            <person name="Duran D."/>
            <person name="Rey L."/>
            <person name="Navarro A."/>
            <person name="Busquets A."/>
            <person name="Imperial J."/>
            <person name="Ruiz-Argueso T."/>
        </authorList>
    </citation>
    <scope>NUCLEOTIDE SEQUENCE [LARGE SCALE GENOMIC DNA]</scope>
    <source>
        <strain evidence="6 7">PAC68</strain>
    </source>
</reference>
<evidence type="ECO:0000256" key="1">
    <source>
        <dbReference type="ARBA" id="ARBA00023015"/>
    </source>
</evidence>
<evidence type="ECO:0000259" key="4">
    <source>
        <dbReference type="PROSITE" id="PS50042"/>
    </source>
</evidence>
<dbReference type="SUPFAM" id="SSF46785">
    <property type="entry name" value="Winged helix' DNA-binding domain"/>
    <property type="match status" value="1"/>
</dbReference>
<dbReference type="CDD" id="cd00038">
    <property type="entry name" value="CAP_ED"/>
    <property type="match status" value="1"/>
</dbReference>
<dbReference type="Pfam" id="PF00027">
    <property type="entry name" value="cNMP_binding"/>
    <property type="match status" value="1"/>
</dbReference>
<feature type="domain" description="HTH crp-type" evidence="5">
    <location>
        <begin position="147"/>
        <end position="217"/>
    </location>
</feature>
<keyword evidence="2" id="KW-0238">DNA-binding</keyword>
<dbReference type="PROSITE" id="PS50042">
    <property type="entry name" value="CNMP_BINDING_3"/>
    <property type="match status" value="1"/>
</dbReference>
<dbReference type="Gene3D" id="1.10.10.10">
    <property type="entry name" value="Winged helix-like DNA-binding domain superfamily/Winged helix DNA-binding domain"/>
    <property type="match status" value="1"/>
</dbReference>
<gene>
    <name evidence="6" type="ORF">CQ12_38470</name>
</gene>
<feature type="domain" description="Cyclic nucleotide-binding" evidence="4">
    <location>
        <begin position="13"/>
        <end position="133"/>
    </location>
</feature>
<dbReference type="PANTHER" id="PTHR24567:SF68">
    <property type="entry name" value="DNA-BINDING TRANSCRIPTIONAL DUAL REGULATOR CRP"/>
    <property type="match status" value="1"/>
</dbReference>
<proteinExistence type="predicted"/>
<organism evidence="6 7">
    <name type="scientific">Bradyrhizobium jicamae</name>
    <dbReference type="NCBI Taxonomy" id="280332"/>
    <lineage>
        <taxon>Bacteria</taxon>
        <taxon>Pseudomonadati</taxon>
        <taxon>Pseudomonadota</taxon>
        <taxon>Alphaproteobacteria</taxon>
        <taxon>Hyphomicrobiales</taxon>
        <taxon>Nitrobacteraceae</taxon>
        <taxon>Bradyrhizobium</taxon>
    </lineage>
</organism>
<evidence type="ECO:0000259" key="5">
    <source>
        <dbReference type="PROSITE" id="PS51063"/>
    </source>
</evidence>
<protein>
    <submittedName>
        <fullName evidence="6">Crp/Fnr family transcriptional regulator</fullName>
    </submittedName>
</protein>
<dbReference type="PROSITE" id="PS51063">
    <property type="entry name" value="HTH_CRP_2"/>
    <property type="match status" value="1"/>
</dbReference>
<dbReference type="AlphaFoldDB" id="A0A0R3KD76"/>
<dbReference type="EMBL" id="LLXZ01000230">
    <property type="protein sequence ID" value="KRQ93002.1"/>
    <property type="molecule type" value="Genomic_DNA"/>
</dbReference>
<keyword evidence="3" id="KW-0804">Transcription</keyword>
<dbReference type="InterPro" id="IPR014710">
    <property type="entry name" value="RmlC-like_jellyroll"/>
</dbReference>
<dbReference type="InterPro" id="IPR018490">
    <property type="entry name" value="cNMP-bd_dom_sf"/>
</dbReference>
<dbReference type="InterPro" id="IPR000595">
    <property type="entry name" value="cNMP-bd_dom"/>
</dbReference>
<dbReference type="InterPro" id="IPR050397">
    <property type="entry name" value="Env_Response_Regulators"/>
</dbReference>
<dbReference type="GO" id="GO:0003700">
    <property type="term" value="F:DNA-binding transcription factor activity"/>
    <property type="evidence" value="ECO:0007669"/>
    <property type="project" value="TreeGrafter"/>
</dbReference>
<comment type="caution">
    <text evidence="6">The sequence shown here is derived from an EMBL/GenBank/DDBJ whole genome shotgun (WGS) entry which is preliminary data.</text>
</comment>
<evidence type="ECO:0000256" key="2">
    <source>
        <dbReference type="ARBA" id="ARBA00023125"/>
    </source>
</evidence>
<accession>A0A0R3KD76</accession>
<name>A0A0R3KD76_9BRAD</name>
<dbReference type="SMART" id="SM00100">
    <property type="entry name" value="cNMP"/>
    <property type="match status" value="1"/>
</dbReference>
<dbReference type="RefSeq" id="WP_057840865.1">
    <property type="nucleotide sequence ID" value="NZ_LLXZ01000230.1"/>
</dbReference>
<dbReference type="Pfam" id="PF13545">
    <property type="entry name" value="HTH_Crp_2"/>
    <property type="match status" value="1"/>
</dbReference>
<dbReference type="InterPro" id="IPR036390">
    <property type="entry name" value="WH_DNA-bd_sf"/>
</dbReference>
<keyword evidence="1" id="KW-0805">Transcription regulation</keyword>
<dbReference type="GO" id="GO:0005829">
    <property type="term" value="C:cytosol"/>
    <property type="evidence" value="ECO:0007669"/>
    <property type="project" value="TreeGrafter"/>
</dbReference>
<keyword evidence="7" id="KW-1185">Reference proteome</keyword>
<evidence type="ECO:0000313" key="6">
    <source>
        <dbReference type="EMBL" id="KRQ93002.1"/>
    </source>
</evidence>
<dbReference type="STRING" id="280332.CQ12_38470"/>
<dbReference type="Gene3D" id="2.60.120.10">
    <property type="entry name" value="Jelly Rolls"/>
    <property type="match status" value="1"/>
</dbReference>
<dbReference type="InterPro" id="IPR036388">
    <property type="entry name" value="WH-like_DNA-bd_sf"/>
</dbReference>
<dbReference type="SMART" id="SM00419">
    <property type="entry name" value="HTH_CRP"/>
    <property type="match status" value="1"/>
</dbReference>
<evidence type="ECO:0000256" key="3">
    <source>
        <dbReference type="ARBA" id="ARBA00023163"/>
    </source>
</evidence>
<dbReference type="Proteomes" id="UP000050863">
    <property type="component" value="Unassembled WGS sequence"/>
</dbReference>
<dbReference type="OrthoDB" id="8068193at2"/>
<dbReference type="SUPFAM" id="SSF51206">
    <property type="entry name" value="cAMP-binding domain-like"/>
    <property type="match status" value="1"/>
</dbReference>
<dbReference type="PANTHER" id="PTHR24567">
    <property type="entry name" value="CRP FAMILY TRANSCRIPTIONAL REGULATORY PROTEIN"/>
    <property type="match status" value="1"/>
</dbReference>
<dbReference type="GO" id="GO:0003677">
    <property type="term" value="F:DNA binding"/>
    <property type="evidence" value="ECO:0007669"/>
    <property type="project" value="UniProtKB-KW"/>
</dbReference>
<dbReference type="InterPro" id="IPR012318">
    <property type="entry name" value="HTH_CRP"/>
</dbReference>
<sequence length="224" mass="25316">MIAAEYLKRIAAWSRELNEREIEAARAGIVEKFYRANEHIFMRGDSFDYWTGVVTGLARMSTVSSGGKAATFAGLTAGAWFGEGSMLKGEPRRYDVVALRDTRLALMDRATFFWLFENSVAFNRFLVRQLNERLGQFIGALEHGRTLDATGRVARSIASLFNPILYPDMTRHLEITQEEIGALSGISRQNANQCLKRLEKEGLLRLEYGGVTIIELERLRHHGD</sequence>